<evidence type="ECO:0000259" key="1">
    <source>
        <dbReference type="PROSITE" id="PS50943"/>
    </source>
</evidence>
<dbReference type="Pfam" id="PF01381">
    <property type="entry name" value="HTH_3"/>
    <property type="match status" value="1"/>
</dbReference>
<dbReference type="InterPro" id="IPR001387">
    <property type="entry name" value="Cro/C1-type_HTH"/>
</dbReference>
<gene>
    <name evidence="2" type="ORF">P9847_11375</name>
</gene>
<dbReference type="RefSeq" id="WP_328277873.1">
    <property type="nucleotide sequence ID" value="NZ_JARTLD010000028.1"/>
</dbReference>
<dbReference type="EMBL" id="JARTLD010000028">
    <property type="protein sequence ID" value="MED5017903.1"/>
    <property type="molecule type" value="Genomic_DNA"/>
</dbReference>
<dbReference type="Gene3D" id="1.10.260.40">
    <property type="entry name" value="lambda repressor-like DNA-binding domains"/>
    <property type="match status" value="1"/>
</dbReference>
<keyword evidence="3" id="KW-1185">Reference proteome</keyword>
<reference evidence="2 3" key="1">
    <citation type="submission" date="2023-03" db="EMBL/GenBank/DDBJ databases">
        <title>Bacillus Genome Sequencing.</title>
        <authorList>
            <person name="Dunlap C."/>
        </authorList>
    </citation>
    <scope>NUCLEOTIDE SEQUENCE [LARGE SCALE GENOMIC DNA]</scope>
    <source>
        <strain evidence="2 3">NRS-52</strain>
    </source>
</reference>
<dbReference type="PROSITE" id="PS50943">
    <property type="entry name" value="HTH_CROC1"/>
    <property type="match status" value="1"/>
</dbReference>
<dbReference type="SUPFAM" id="SSF47413">
    <property type="entry name" value="lambda repressor-like DNA-binding domains"/>
    <property type="match status" value="1"/>
</dbReference>
<evidence type="ECO:0000313" key="2">
    <source>
        <dbReference type="EMBL" id="MED5017903.1"/>
    </source>
</evidence>
<proteinExistence type="predicted"/>
<protein>
    <submittedName>
        <fullName evidence="2">Helix-turn-helix transcriptional regulator</fullName>
    </submittedName>
</protein>
<organism evidence="2 3">
    <name type="scientific">Paenibacillus chibensis</name>
    <dbReference type="NCBI Taxonomy" id="59846"/>
    <lineage>
        <taxon>Bacteria</taxon>
        <taxon>Bacillati</taxon>
        <taxon>Bacillota</taxon>
        <taxon>Bacilli</taxon>
        <taxon>Bacillales</taxon>
        <taxon>Paenibacillaceae</taxon>
        <taxon>Paenibacillus</taxon>
    </lineage>
</organism>
<accession>A0ABU6PSQ4</accession>
<dbReference type="SMART" id="SM00530">
    <property type="entry name" value="HTH_XRE"/>
    <property type="match status" value="1"/>
</dbReference>
<sequence length="170" mass="18994">MEMSIGEVLHDYRKQAGMTQEEFADRVLIDRSSVAKVENGKRQAPSSLIRQAASTFDEPRLYLAAQEEITGGASVPWLDNADLHRAATHLKSMEEAEEALAAMKTAPIMKRPDQLTVADRAAIRSTIFECVEAITALTHNVAVLCKDYAFSYIGIWKEHRAELKAKKYLN</sequence>
<evidence type="ECO:0000313" key="3">
    <source>
        <dbReference type="Proteomes" id="UP001343257"/>
    </source>
</evidence>
<dbReference type="CDD" id="cd00093">
    <property type="entry name" value="HTH_XRE"/>
    <property type="match status" value="1"/>
</dbReference>
<comment type="caution">
    <text evidence="2">The sequence shown here is derived from an EMBL/GenBank/DDBJ whole genome shotgun (WGS) entry which is preliminary data.</text>
</comment>
<feature type="domain" description="HTH cro/C1-type" evidence="1">
    <location>
        <begin position="9"/>
        <end position="63"/>
    </location>
</feature>
<dbReference type="Proteomes" id="UP001343257">
    <property type="component" value="Unassembled WGS sequence"/>
</dbReference>
<dbReference type="InterPro" id="IPR010982">
    <property type="entry name" value="Lambda_DNA-bd_dom_sf"/>
</dbReference>
<name>A0ABU6PSQ4_9BACL</name>